<reference evidence="2" key="1">
    <citation type="journal article" date="2022" name="bioRxiv">
        <title>Sequencing and chromosome-scale assembly of the giantPleurodeles waltlgenome.</title>
        <authorList>
            <person name="Brown T."/>
            <person name="Elewa A."/>
            <person name="Iarovenko S."/>
            <person name="Subramanian E."/>
            <person name="Araus A.J."/>
            <person name="Petzold A."/>
            <person name="Susuki M."/>
            <person name="Suzuki K.-i.T."/>
            <person name="Hayashi T."/>
            <person name="Toyoda A."/>
            <person name="Oliveira C."/>
            <person name="Osipova E."/>
            <person name="Leigh N.D."/>
            <person name="Simon A."/>
            <person name="Yun M.H."/>
        </authorList>
    </citation>
    <scope>NUCLEOTIDE SEQUENCE</scope>
    <source>
        <strain evidence="2">20211129_DDA</strain>
        <tissue evidence="2">Liver</tissue>
    </source>
</reference>
<dbReference type="AlphaFoldDB" id="A0AAV7W0N7"/>
<dbReference type="EMBL" id="JANPWB010000002">
    <property type="protein sequence ID" value="KAJ1207528.1"/>
    <property type="molecule type" value="Genomic_DNA"/>
</dbReference>
<evidence type="ECO:0000256" key="1">
    <source>
        <dbReference type="SAM" id="MobiDB-lite"/>
    </source>
</evidence>
<gene>
    <name evidence="2" type="ORF">NDU88_002919</name>
</gene>
<feature type="compositionally biased region" description="Basic and acidic residues" evidence="1">
    <location>
        <begin position="13"/>
        <end position="30"/>
    </location>
</feature>
<protein>
    <submittedName>
        <fullName evidence="2">Uncharacterized protein</fullName>
    </submittedName>
</protein>
<feature type="region of interest" description="Disordered" evidence="1">
    <location>
        <begin position="75"/>
        <end position="95"/>
    </location>
</feature>
<dbReference type="Proteomes" id="UP001066276">
    <property type="component" value="Chromosome 1_2"/>
</dbReference>
<feature type="region of interest" description="Disordered" evidence="1">
    <location>
        <begin position="1"/>
        <end position="45"/>
    </location>
</feature>
<accession>A0AAV7W0N7</accession>
<name>A0AAV7W0N7_PLEWA</name>
<proteinExistence type="predicted"/>
<evidence type="ECO:0000313" key="2">
    <source>
        <dbReference type="EMBL" id="KAJ1207528.1"/>
    </source>
</evidence>
<keyword evidence="3" id="KW-1185">Reference proteome</keyword>
<comment type="caution">
    <text evidence="2">The sequence shown here is derived from an EMBL/GenBank/DDBJ whole genome shotgun (WGS) entry which is preliminary data.</text>
</comment>
<sequence length="95" mass="10175">MAVGPSRAAYPQWKDRGECERRGSRRKDNPETGCTRSVPGTGETLRRHSGVPLVAEKILSDYQRLVLQESIGAALVDPTSPPTGENLPGEGTGVC</sequence>
<evidence type="ECO:0000313" key="3">
    <source>
        <dbReference type="Proteomes" id="UP001066276"/>
    </source>
</evidence>
<organism evidence="2 3">
    <name type="scientific">Pleurodeles waltl</name>
    <name type="common">Iberian ribbed newt</name>
    <dbReference type="NCBI Taxonomy" id="8319"/>
    <lineage>
        <taxon>Eukaryota</taxon>
        <taxon>Metazoa</taxon>
        <taxon>Chordata</taxon>
        <taxon>Craniata</taxon>
        <taxon>Vertebrata</taxon>
        <taxon>Euteleostomi</taxon>
        <taxon>Amphibia</taxon>
        <taxon>Batrachia</taxon>
        <taxon>Caudata</taxon>
        <taxon>Salamandroidea</taxon>
        <taxon>Salamandridae</taxon>
        <taxon>Pleurodelinae</taxon>
        <taxon>Pleurodeles</taxon>
    </lineage>
</organism>